<evidence type="ECO:0000313" key="2">
    <source>
        <dbReference type="EMBL" id="KAG8079253.1"/>
    </source>
</evidence>
<reference evidence="2" key="1">
    <citation type="journal article" date="2021" name="bioRxiv">
        <title>Whole Genome Assembly and Annotation of Northern Wild Rice, Zizania palustris L., Supports a Whole Genome Duplication in the Zizania Genus.</title>
        <authorList>
            <person name="Haas M."/>
            <person name="Kono T."/>
            <person name="Macchietto M."/>
            <person name="Millas R."/>
            <person name="McGilp L."/>
            <person name="Shao M."/>
            <person name="Duquette J."/>
            <person name="Hirsch C.N."/>
            <person name="Kimball J."/>
        </authorList>
    </citation>
    <scope>NUCLEOTIDE SEQUENCE</scope>
    <source>
        <tissue evidence="2">Fresh leaf tissue</tissue>
    </source>
</reference>
<proteinExistence type="predicted"/>
<accession>A0A8J5TD97</accession>
<gene>
    <name evidence="2" type="ORF">GUJ93_ZPchr0007g5200</name>
</gene>
<sequence length="107" mass="11029">MSTSSHVWSRRGSPPSCGLTPPARAPDRALYPAPPSLAIGHRPKTHNVASTDASTLEGGNISLLRLAACKAVPARSSGCSSRSECSSLKPVGSTWWSVALSSVGCDL</sequence>
<comment type="caution">
    <text evidence="2">The sequence shown here is derived from an EMBL/GenBank/DDBJ whole genome shotgun (WGS) entry which is preliminary data.</text>
</comment>
<feature type="region of interest" description="Disordered" evidence="1">
    <location>
        <begin position="1"/>
        <end position="25"/>
    </location>
</feature>
<dbReference type="Proteomes" id="UP000729402">
    <property type="component" value="Unassembled WGS sequence"/>
</dbReference>
<keyword evidence="3" id="KW-1185">Reference proteome</keyword>
<organism evidence="2 3">
    <name type="scientific">Zizania palustris</name>
    <name type="common">Northern wild rice</name>
    <dbReference type="NCBI Taxonomy" id="103762"/>
    <lineage>
        <taxon>Eukaryota</taxon>
        <taxon>Viridiplantae</taxon>
        <taxon>Streptophyta</taxon>
        <taxon>Embryophyta</taxon>
        <taxon>Tracheophyta</taxon>
        <taxon>Spermatophyta</taxon>
        <taxon>Magnoliopsida</taxon>
        <taxon>Liliopsida</taxon>
        <taxon>Poales</taxon>
        <taxon>Poaceae</taxon>
        <taxon>BOP clade</taxon>
        <taxon>Oryzoideae</taxon>
        <taxon>Oryzeae</taxon>
        <taxon>Zizaniinae</taxon>
        <taxon>Zizania</taxon>
    </lineage>
</organism>
<evidence type="ECO:0000313" key="3">
    <source>
        <dbReference type="Proteomes" id="UP000729402"/>
    </source>
</evidence>
<dbReference type="AlphaFoldDB" id="A0A8J5TD97"/>
<dbReference type="EMBL" id="JAAALK010000282">
    <property type="protein sequence ID" value="KAG8079253.1"/>
    <property type="molecule type" value="Genomic_DNA"/>
</dbReference>
<evidence type="ECO:0000256" key="1">
    <source>
        <dbReference type="SAM" id="MobiDB-lite"/>
    </source>
</evidence>
<reference evidence="2" key="2">
    <citation type="submission" date="2021-02" db="EMBL/GenBank/DDBJ databases">
        <authorList>
            <person name="Kimball J.A."/>
            <person name="Haas M.W."/>
            <person name="Macchietto M."/>
            <person name="Kono T."/>
            <person name="Duquette J."/>
            <person name="Shao M."/>
        </authorList>
    </citation>
    <scope>NUCLEOTIDE SEQUENCE</scope>
    <source>
        <tissue evidence="2">Fresh leaf tissue</tissue>
    </source>
</reference>
<name>A0A8J5TD97_ZIZPA</name>
<protein>
    <submittedName>
        <fullName evidence="2">Uncharacterized protein</fullName>
    </submittedName>
</protein>